<keyword evidence="11" id="KW-1185">Reference proteome</keyword>
<feature type="domain" description="Cadherin" evidence="10">
    <location>
        <begin position="184"/>
        <end position="287"/>
    </location>
</feature>
<organism evidence="11 12">
    <name type="scientific">Elaeophora elaphi</name>
    <dbReference type="NCBI Taxonomy" id="1147741"/>
    <lineage>
        <taxon>Eukaryota</taxon>
        <taxon>Metazoa</taxon>
        <taxon>Ecdysozoa</taxon>
        <taxon>Nematoda</taxon>
        <taxon>Chromadorea</taxon>
        <taxon>Rhabditida</taxon>
        <taxon>Spirurina</taxon>
        <taxon>Spiruromorpha</taxon>
        <taxon>Filarioidea</taxon>
        <taxon>Onchocercidae</taxon>
        <taxon>Elaeophora</taxon>
    </lineage>
</organism>
<dbReference type="SUPFAM" id="SSF49313">
    <property type="entry name" value="Cadherin-like"/>
    <property type="match status" value="8"/>
</dbReference>
<feature type="domain" description="Cadherin" evidence="10">
    <location>
        <begin position="688"/>
        <end position="834"/>
    </location>
</feature>
<sequence length="1347" mass="149010">MVHRSDVLLLLQICSLFVDTVTQVMMRSQTVHGNVKIPSLHPPTLKASSHEGYIAESAEMGTTVRVSPSTFSDSLQIVVYDDDLKPGMPPAVYEYILTGLGSSIFAVDQRGYVYLNMPYISTDPPNPSKYQLHIEAREVNTTPVRSSEPISVTIHVIDMNDNPPHFSSSVYMANVSASGTDRPVIQIHATDNDAGKNAKINYHLVSVSDGAYNNFRYDNDAHQLNAVGNLKAGKRYEVVLKAVDGDGLSSQALIIVYAVPDYFQESTILNQKKASVERNQIAGLPNFSVTKSSLTATSESADPSETIQTYVTKISEAVSPYSIIFALGDDSTKGQVYHTITGGNEDNKFAISSEIGALITVSSFDREETSLYSLQIETRSSDSDQHLYWTIVQIAIADINDNAPIFTDPQPVRLRVEISDVFTFTPNMYVGQMNVEDPDDGDNGRVALRIAPPMDKLFSINDSGAVTVNGDLLSGHFGEHRMTVIAIDHGDPSLETRVNLIINIENALQSVSSNPIQLSTDSNLERTNLMPNSTFDSATPAMGNRDLEITDLITNMSSEITVAATTQTAIEIPTLRFAPVFDPSEITITVKENQANIELAKLHAYYMDNKPGSITYIILSGDPSLFNVNSFTGSLLLLRPLDMEEKTSYEIRVGTAEAAVLSTQSHFPYTALVIVDVADVNDWTPSFELDSYQFKVHAAAKLGTAIGQIVAYDQDRTASFFRFISTLFFANYLKENFEMKEIVLSAHKTVLFQAPNNEIRYRIKESNPNESYISVDPKSGLLTVTKDLRLLANKKILLNIEAEDGGTLKQSSETLASIDIEPEESVILTGTPSTFNVLFSSNKLQFARRNYSTSLSESVRSPHLLLVLPVLNKSANERFITCSIISGNYGGAFNISTGSEGNCELRTQALLDRETIDYYQLNVSVKTEQQVDYTIVHVTVLDEDDNAPKFIYNNDEYSGYFAALSTDASPFTFVTTVQAEDADLKNSSAIVYSVDPFSVDSKYFMVDMTGGKIRTKMSALQIMEDSQKNYFNFRVIACDSTLTGKKLCSKAEIFVNIISNSNRFILSVLNSDVKTAEREIAKVLREFTGPCKLLILESMEEKQSNTKKQKHIDMCWFAVNPATKRSCKVAEYSKLFDNITIRTVAAKLKPQIVIDGIRIYLKSMLGKNALFFTNFKTASVAMIVLAVSVAVGALIGICAICLCYMRHRMKRCLKREYPNVNQIPKFGTIFLSNPPAANSHDMLYETQMLEMPIEEEDGIMKGVGNGGGIAVAGHGILYSNGCDFDLEQTYRQNYAPNAMTDKRKFSAEENMFAVNERSGMHPQKSKKTQEIVIPAPDYPMDQKKSVC</sequence>
<dbReference type="STRING" id="1147741.A0A0R3RTT8"/>
<dbReference type="PANTHER" id="PTHR24026:SF135">
    <property type="entry name" value="CADHERIN DOMAIN-CONTAINING PROTEIN"/>
    <property type="match status" value="1"/>
</dbReference>
<evidence type="ECO:0000259" key="10">
    <source>
        <dbReference type="PROSITE" id="PS50268"/>
    </source>
</evidence>
<evidence type="ECO:0000256" key="1">
    <source>
        <dbReference type="ARBA" id="ARBA00004370"/>
    </source>
</evidence>
<evidence type="ECO:0000256" key="4">
    <source>
        <dbReference type="ARBA" id="ARBA00022837"/>
    </source>
</evidence>
<keyword evidence="5 8" id="KW-1133">Transmembrane helix</keyword>
<feature type="domain" description="Cadherin" evidence="10">
    <location>
        <begin position="956"/>
        <end position="1069"/>
    </location>
</feature>
<keyword evidence="2 8" id="KW-0812">Transmembrane</keyword>
<dbReference type="Proteomes" id="UP000050640">
    <property type="component" value="Unplaced"/>
</dbReference>
<dbReference type="InterPro" id="IPR015919">
    <property type="entry name" value="Cadherin-like_sf"/>
</dbReference>
<evidence type="ECO:0000256" key="2">
    <source>
        <dbReference type="ARBA" id="ARBA00022692"/>
    </source>
</evidence>
<dbReference type="InterPro" id="IPR002126">
    <property type="entry name" value="Cadherin-like_dom"/>
</dbReference>
<protein>
    <submittedName>
        <fullName evidence="12">Cadherin-related tumor suppressor</fullName>
    </submittedName>
</protein>
<feature type="chain" id="PRO_5006447770" evidence="9">
    <location>
        <begin position="23"/>
        <end position="1347"/>
    </location>
</feature>
<dbReference type="GO" id="GO:0007156">
    <property type="term" value="P:homophilic cell adhesion via plasma membrane adhesion molecules"/>
    <property type="evidence" value="ECO:0007669"/>
    <property type="project" value="InterPro"/>
</dbReference>
<keyword evidence="4 7" id="KW-0106">Calcium</keyword>
<dbReference type="GO" id="GO:0005509">
    <property type="term" value="F:calcium ion binding"/>
    <property type="evidence" value="ECO:0007669"/>
    <property type="project" value="UniProtKB-UniRule"/>
</dbReference>
<reference evidence="12" key="1">
    <citation type="submission" date="2017-02" db="UniProtKB">
        <authorList>
            <consortium name="WormBaseParasite"/>
        </authorList>
    </citation>
    <scope>IDENTIFICATION</scope>
</reference>
<proteinExistence type="predicted"/>
<feature type="domain" description="Cadherin" evidence="10">
    <location>
        <begin position="46"/>
        <end position="166"/>
    </location>
</feature>
<keyword evidence="3" id="KW-0677">Repeat</keyword>
<comment type="subcellular location">
    <subcellularLocation>
        <location evidence="1">Membrane</location>
    </subcellularLocation>
</comment>
<dbReference type="PROSITE" id="PS50268">
    <property type="entry name" value="CADHERIN_2"/>
    <property type="match status" value="8"/>
</dbReference>
<dbReference type="PRINTS" id="PR00205">
    <property type="entry name" value="CADHERIN"/>
</dbReference>
<dbReference type="Gene3D" id="2.60.40.60">
    <property type="entry name" value="Cadherins"/>
    <property type="match status" value="8"/>
</dbReference>
<keyword evidence="9" id="KW-0732">Signal</keyword>
<evidence type="ECO:0000256" key="7">
    <source>
        <dbReference type="PROSITE-ProRule" id="PRU00043"/>
    </source>
</evidence>
<dbReference type="CDD" id="cd11304">
    <property type="entry name" value="Cadherin_repeat"/>
    <property type="match status" value="8"/>
</dbReference>
<evidence type="ECO:0000313" key="11">
    <source>
        <dbReference type="Proteomes" id="UP000050640"/>
    </source>
</evidence>
<dbReference type="SMART" id="SM00112">
    <property type="entry name" value="CA"/>
    <property type="match status" value="8"/>
</dbReference>
<dbReference type="GO" id="GO:0005886">
    <property type="term" value="C:plasma membrane"/>
    <property type="evidence" value="ECO:0007669"/>
    <property type="project" value="InterPro"/>
</dbReference>
<feature type="domain" description="Cadherin" evidence="10">
    <location>
        <begin position="306"/>
        <end position="406"/>
    </location>
</feature>
<dbReference type="InterPro" id="IPR020894">
    <property type="entry name" value="Cadherin_CS"/>
</dbReference>
<evidence type="ECO:0000256" key="5">
    <source>
        <dbReference type="ARBA" id="ARBA00022989"/>
    </source>
</evidence>
<feature type="domain" description="Cadherin" evidence="10">
    <location>
        <begin position="582"/>
        <end position="687"/>
    </location>
</feature>
<dbReference type="WBParaSite" id="EEL_0000540901-mRNA-1">
    <property type="protein sequence ID" value="EEL_0000540901-mRNA-1"/>
    <property type="gene ID" value="EEL_0000540901"/>
</dbReference>
<evidence type="ECO:0000256" key="9">
    <source>
        <dbReference type="SAM" id="SignalP"/>
    </source>
</evidence>
<evidence type="ECO:0000256" key="8">
    <source>
        <dbReference type="SAM" id="Phobius"/>
    </source>
</evidence>
<dbReference type="PANTHER" id="PTHR24026">
    <property type="entry name" value="FAT ATYPICAL CADHERIN-RELATED"/>
    <property type="match status" value="1"/>
</dbReference>
<name>A0A0R3RTT8_9BILA</name>
<evidence type="ECO:0000256" key="3">
    <source>
        <dbReference type="ARBA" id="ARBA00022737"/>
    </source>
</evidence>
<feature type="domain" description="Cadherin" evidence="10">
    <location>
        <begin position="847"/>
        <end position="950"/>
    </location>
</feature>
<dbReference type="PROSITE" id="PS00232">
    <property type="entry name" value="CADHERIN_1"/>
    <property type="match status" value="2"/>
</dbReference>
<dbReference type="Pfam" id="PF00028">
    <property type="entry name" value="Cadherin"/>
    <property type="match status" value="3"/>
</dbReference>
<evidence type="ECO:0000313" key="12">
    <source>
        <dbReference type="WBParaSite" id="EEL_0000540901-mRNA-1"/>
    </source>
</evidence>
<evidence type="ECO:0000256" key="6">
    <source>
        <dbReference type="ARBA" id="ARBA00023136"/>
    </source>
</evidence>
<feature type="transmembrane region" description="Helical" evidence="8">
    <location>
        <begin position="1180"/>
        <end position="1205"/>
    </location>
</feature>
<feature type="signal peptide" evidence="9">
    <location>
        <begin position="1"/>
        <end position="22"/>
    </location>
</feature>
<feature type="domain" description="Cadherin" evidence="10">
    <location>
        <begin position="430"/>
        <end position="517"/>
    </location>
</feature>
<keyword evidence="6 8" id="KW-0472">Membrane</keyword>
<accession>A0A0R3RTT8</accession>